<dbReference type="GO" id="GO:0005829">
    <property type="term" value="C:cytosol"/>
    <property type="evidence" value="ECO:0007669"/>
    <property type="project" value="TreeGrafter"/>
</dbReference>
<dbReference type="Gene3D" id="3.30.1330.40">
    <property type="entry name" value="RutC-like"/>
    <property type="match status" value="1"/>
</dbReference>
<keyword evidence="4" id="KW-1185">Reference proteome</keyword>
<evidence type="ECO:0000313" key="3">
    <source>
        <dbReference type="EMBL" id="KAG7765390.1"/>
    </source>
</evidence>
<dbReference type="FunFam" id="3.30.1330.40:FF:000001">
    <property type="entry name" value="L-PSP family endoribonuclease"/>
    <property type="match status" value="1"/>
</dbReference>
<accession>A0AAN6D6E7</accession>
<dbReference type="Proteomes" id="UP000738402">
    <property type="component" value="Unassembled WGS sequence"/>
</dbReference>
<dbReference type="SUPFAM" id="SSF55298">
    <property type="entry name" value="YjgF-like"/>
    <property type="match status" value="1"/>
</dbReference>
<dbReference type="GO" id="GO:0019239">
    <property type="term" value="F:deaminase activity"/>
    <property type="evidence" value="ECO:0007669"/>
    <property type="project" value="TreeGrafter"/>
</dbReference>
<dbReference type="PANTHER" id="PTHR11803:SF58">
    <property type="entry name" value="PROTEIN HMF1-RELATED"/>
    <property type="match status" value="1"/>
</dbReference>
<dbReference type="InterPro" id="IPR006056">
    <property type="entry name" value="RidA"/>
</dbReference>
<dbReference type="NCBIfam" id="TIGR00004">
    <property type="entry name" value="Rid family detoxifying hydrolase"/>
    <property type="match status" value="1"/>
</dbReference>
<dbReference type="PROSITE" id="PS01094">
    <property type="entry name" value="UPF0076"/>
    <property type="match status" value="1"/>
</dbReference>
<evidence type="ECO:0000313" key="2">
    <source>
        <dbReference type="EMBL" id="KAG7728125.1"/>
    </source>
</evidence>
<sequence length="150" mass="16485">MYRFASIARLATKPVYTSQFLRMSSTLTPVISTNAPPAAASYSHAIKANGTIYVSGQIPFTPEGKRVEGTFQEKSDRVIQNVLGVLKDSNSSLEKIVKVTVFLTDMENFGAFNEVYSKYFSSHKPARSCVAVKQLPLGVEVEMEVVALEN</sequence>
<evidence type="ECO:0000313" key="4">
    <source>
        <dbReference type="Proteomes" id="UP000697297"/>
    </source>
</evidence>
<organism evidence="2 5">
    <name type="scientific">Ogataea haglerorum</name>
    <dbReference type="NCBI Taxonomy" id="1937702"/>
    <lineage>
        <taxon>Eukaryota</taxon>
        <taxon>Fungi</taxon>
        <taxon>Dikarya</taxon>
        <taxon>Ascomycota</taxon>
        <taxon>Saccharomycotina</taxon>
        <taxon>Pichiomycetes</taxon>
        <taxon>Pichiales</taxon>
        <taxon>Pichiaceae</taxon>
        <taxon>Ogataea</taxon>
    </lineage>
</organism>
<proteinExistence type="inferred from homology"/>
<reference evidence="2 4" key="1">
    <citation type="journal article" date="2021" name="G3 (Bethesda)">
        <title>Genomic diversity, chromosomal rearrangements, and interspecies hybridization in the ogataea polymorpha species complex.</title>
        <authorList>
            <person name="Hanson S.J."/>
            <person name="Cinneide E.O."/>
            <person name="Salzberg L.I."/>
            <person name="Wolfe K.H."/>
            <person name="McGowan J."/>
            <person name="Fitzpatrick D.A."/>
            <person name="Matlin K."/>
        </authorList>
    </citation>
    <scope>NUCLEOTIDE SEQUENCE</scope>
    <source>
        <strain evidence="3">81-436-3</strain>
        <strain evidence="2">83-405-1</strain>
    </source>
</reference>
<protein>
    <submittedName>
        <fullName evidence="2">Uncharacterized protein</fullName>
    </submittedName>
</protein>
<dbReference type="EMBL" id="JAHLUH010000005">
    <property type="protein sequence ID" value="KAG7728125.1"/>
    <property type="molecule type" value="Genomic_DNA"/>
</dbReference>
<comment type="caution">
    <text evidence="2">The sequence shown here is derived from an EMBL/GenBank/DDBJ whole genome shotgun (WGS) entry which is preliminary data.</text>
</comment>
<dbReference type="EMBL" id="JAHLUN010000006">
    <property type="protein sequence ID" value="KAG7765390.1"/>
    <property type="molecule type" value="Genomic_DNA"/>
</dbReference>
<dbReference type="AlphaFoldDB" id="A0AAN6D6E7"/>
<dbReference type="GO" id="GO:0005739">
    <property type="term" value="C:mitochondrion"/>
    <property type="evidence" value="ECO:0007669"/>
    <property type="project" value="TreeGrafter"/>
</dbReference>
<evidence type="ECO:0000256" key="1">
    <source>
        <dbReference type="ARBA" id="ARBA00010552"/>
    </source>
</evidence>
<dbReference type="CDD" id="cd00448">
    <property type="entry name" value="YjgF_YER057c_UK114_family"/>
    <property type="match status" value="1"/>
</dbReference>
<comment type="similarity">
    <text evidence="1">Belongs to the RutC family.</text>
</comment>
<dbReference type="Proteomes" id="UP000697297">
    <property type="component" value="Unassembled WGS sequence"/>
</dbReference>
<dbReference type="InterPro" id="IPR006175">
    <property type="entry name" value="YjgF/YER057c/UK114"/>
</dbReference>
<evidence type="ECO:0000313" key="5">
    <source>
        <dbReference type="Proteomes" id="UP000738402"/>
    </source>
</evidence>
<dbReference type="InterPro" id="IPR035959">
    <property type="entry name" value="RutC-like_sf"/>
</dbReference>
<dbReference type="Pfam" id="PF01042">
    <property type="entry name" value="Ribonuc_L-PSP"/>
    <property type="match status" value="1"/>
</dbReference>
<name>A0AAN6D6E7_9ASCO</name>
<dbReference type="PANTHER" id="PTHR11803">
    <property type="entry name" value="2-IMINOBUTANOATE/2-IMINOPROPANOATE DEAMINASE RIDA"/>
    <property type="match status" value="1"/>
</dbReference>
<gene>
    <name evidence="2" type="ORF">KL933_002251</name>
    <name evidence="3" type="ORF">KL946_002447</name>
</gene>
<dbReference type="InterPro" id="IPR019897">
    <property type="entry name" value="RidA_CS"/>
</dbReference>